<dbReference type="InterPro" id="IPR011006">
    <property type="entry name" value="CheY-like_superfamily"/>
</dbReference>
<feature type="DNA-binding region" description="OmpR/PhoB-type" evidence="5">
    <location>
        <begin position="129"/>
        <end position="227"/>
    </location>
</feature>
<feature type="domain" description="OmpR/PhoB-type" evidence="7">
    <location>
        <begin position="129"/>
        <end position="227"/>
    </location>
</feature>
<evidence type="ECO:0000313" key="9">
    <source>
        <dbReference type="Proteomes" id="UP000276437"/>
    </source>
</evidence>
<dbReference type="GO" id="GO:0000156">
    <property type="term" value="F:phosphorelay response regulator activity"/>
    <property type="evidence" value="ECO:0007669"/>
    <property type="project" value="TreeGrafter"/>
</dbReference>
<dbReference type="Pfam" id="PF00072">
    <property type="entry name" value="Response_reg"/>
    <property type="match status" value="1"/>
</dbReference>
<dbReference type="InterPro" id="IPR001867">
    <property type="entry name" value="OmpR/PhoB-type_DNA-bd"/>
</dbReference>
<keyword evidence="9" id="KW-1185">Reference proteome</keyword>
<keyword evidence="1" id="KW-0805">Transcription regulation</keyword>
<evidence type="ECO:0000259" key="6">
    <source>
        <dbReference type="PROSITE" id="PS50110"/>
    </source>
</evidence>
<reference evidence="8 9" key="1">
    <citation type="journal article" date="2018" name="Int. J. Syst. Evol. Microbiol.">
        <title>Methylomusa anaerophila gen. nov., sp. nov., an anaerobic methanol-utilizing bacterium isolated from a microbial fuel cell.</title>
        <authorList>
            <person name="Amano N."/>
            <person name="Yamamuro A."/>
            <person name="Miyahara M."/>
            <person name="Kouzuma A."/>
            <person name="Abe T."/>
            <person name="Watanabe K."/>
        </authorList>
    </citation>
    <scope>NUCLEOTIDE SEQUENCE [LARGE SCALE GENOMIC DNA]</scope>
    <source>
        <strain evidence="8 9">MMFC1</strain>
    </source>
</reference>
<gene>
    <name evidence="8" type="primary">kdpE_2</name>
    <name evidence="8" type="ORF">MAMMFC1_01562</name>
</gene>
<name>A0A348AIJ7_9FIRM</name>
<feature type="modified residue" description="4-aspartylphosphate" evidence="4">
    <location>
        <position position="56"/>
    </location>
</feature>
<dbReference type="InterPro" id="IPR001789">
    <property type="entry name" value="Sig_transdc_resp-reg_receiver"/>
</dbReference>
<dbReference type="SUPFAM" id="SSF52172">
    <property type="entry name" value="CheY-like"/>
    <property type="match status" value="1"/>
</dbReference>
<protein>
    <submittedName>
        <fullName evidence="8">KDP operon transcriptional regulatory protein KdpE</fullName>
    </submittedName>
</protein>
<dbReference type="AlphaFoldDB" id="A0A348AIJ7"/>
<dbReference type="Gene3D" id="1.10.10.10">
    <property type="entry name" value="Winged helix-like DNA-binding domain superfamily/Winged helix DNA-binding domain"/>
    <property type="match status" value="1"/>
</dbReference>
<keyword evidence="4" id="KW-0597">Phosphoprotein</keyword>
<dbReference type="Proteomes" id="UP000276437">
    <property type="component" value="Chromosome"/>
</dbReference>
<sequence length="230" mass="25679">MASNRIRILAIDGDLAMIRLLRKSLRDSHYKFQAAFNGKAGIAQFEKTLPDVVTVDLDLPDMEGHEVIRQIRQSSDTPIIVVTARNQETDKIMALNGGADDYLAKPLNPDEFLLKVRLALRHHIFAGGKSVVVCGDLVIDLLKQRVVVDGTSLYLSPMEYRILGILAGQQGRVLSCQYLLQAVGRPFTLAGEKYIRQYIAQIRCKLNGNVLDRYINTVPGFGYQLRLQPG</sequence>
<dbReference type="GO" id="GO:0005829">
    <property type="term" value="C:cytosol"/>
    <property type="evidence" value="ECO:0007669"/>
    <property type="project" value="TreeGrafter"/>
</dbReference>
<dbReference type="PANTHER" id="PTHR48111">
    <property type="entry name" value="REGULATOR OF RPOS"/>
    <property type="match status" value="1"/>
</dbReference>
<feature type="domain" description="Response regulatory" evidence="6">
    <location>
        <begin position="7"/>
        <end position="120"/>
    </location>
</feature>
<dbReference type="OrthoDB" id="25887at2"/>
<evidence type="ECO:0000313" key="8">
    <source>
        <dbReference type="EMBL" id="BBB90895.1"/>
    </source>
</evidence>
<dbReference type="CDD" id="cd00383">
    <property type="entry name" value="trans_reg_C"/>
    <property type="match status" value="1"/>
</dbReference>
<dbReference type="Pfam" id="PF00486">
    <property type="entry name" value="Trans_reg_C"/>
    <property type="match status" value="1"/>
</dbReference>
<dbReference type="GO" id="GO:0006355">
    <property type="term" value="P:regulation of DNA-templated transcription"/>
    <property type="evidence" value="ECO:0007669"/>
    <property type="project" value="InterPro"/>
</dbReference>
<dbReference type="PROSITE" id="PS51755">
    <property type="entry name" value="OMPR_PHOB"/>
    <property type="match status" value="1"/>
</dbReference>
<dbReference type="EMBL" id="AP018449">
    <property type="protein sequence ID" value="BBB90895.1"/>
    <property type="molecule type" value="Genomic_DNA"/>
</dbReference>
<evidence type="ECO:0000256" key="2">
    <source>
        <dbReference type="ARBA" id="ARBA00023125"/>
    </source>
</evidence>
<organism evidence="8 9">
    <name type="scientific">Methylomusa anaerophila</name>
    <dbReference type="NCBI Taxonomy" id="1930071"/>
    <lineage>
        <taxon>Bacteria</taxon>
        <taxon>Bacillati</taxon>
        <taxon>Bacillota</taxon>
        <taxon>Negativicutes</taxon>
        <taxon>Selenomonadales</taxon>
        <taxon>Sporomusaceae</taxon>
        <taxon>Methylomusa</taxon>
    </lineage>
</organism>
<evidence type="ECO:0000256" key="4">
    <source>
        <dbReference type="PROSITE-ProRule" id="PRU00169"/>
    </source>
</evidence>
<dbReference type="InterPro" id="IPR036388">
    <property type="entry name" value="WH-like_DNA-bd_sf"/>
</dbReference>
<dbReference type="SMART" id="SM00862">
    <property type="entry name" value="Trans_reg_C"/>
    <property type="match status" value="1"/>
</dbReference>
<evidence type="ECO:0000256" key="3">
    <source>
        <dbReference type="ARBA" id="ARBA00023163"/>
    </source>
</evidence>
<dbReference type="GO" id="GO:0000976">
    <property type="term" value="F:transcription cis-regulatory region binding"/>
    <property type="evidence" value="ECO:0007669"/>
    <property type="project" value="TreeGrafter"/>
</dbReference>
<dbReference type="PANTHER" id="PTHR48111:SF50">
    <property type="entry name" value="KDP OPERON TRANSCRIPTIONAL REGULATORY PROTEIN KDPE"/>
    <property type="match status" value="1"/>
</dbReference>
<dbReference type="InterPro" id="IPR016032">
    <property type="entry name" value="Sig_transdc_resp-reg_C-effctor"/>
</dbReference>
<evidence type="ECO:0000259" key="7">
    <source>
        <dbReference type="PROSITE" id="PS51755"/>
    </source>
</evidence>
<dbReference type="GO" id="GO:0032993">
    <property type="term" value="C:protein-DNA complex"/>
    <property type="evidence" value="ECO:0007669"/>
    <property type="project" value="TreeGrafter"/>
</dbReference>
<dbReference type="SMART" id="SM00448">
    <property type="entry name" value="REC"/>
    <property type="match status" value="1"/>
</dbReference>
<keyword evidence="2 5" id="KW-0238">DNA-binding</keyword>
<keyword evidence="3" id="KW-0804">Transcription</keyword>
<proteinExistence type="predicted"/>
<evidence type="ECO:0000256" key="1">
    <source>
        <dbReference type="ARBA" id="ARBA00023015"/>
    </source>
</evidence>
<dbReference type="SUPFAM" id="SSF46894">
    <property type="entry name" value="C-terminal effector domain of the bipartite response regulators"/>
    <property type="match status" value="1"/>
</dbReference>
<dbReference type="InterPro" id="IPR039420">
    <property type="entry name" value="WalR-like"/>
</dbReference>
<dbReference type="KEGG" id="mana:MAMMFC1_01562"/>
<evidence type="ECO:0000256" key="5">
    <source>
        <dbReference type="PROSITE-ProRule" id="PRU01091"/>
    </source>
</evidence>
<dbReference type="Gene3D" id="3.40.50.2300">
    <property type="match status" value="1"/>
</dbReference>
<dbReference type="RefSeq" id="WP_126307886.1">
    <property type="nucleotide sequence ID" value="NZ_AP018449.1"/>
</dbReference>
<dbReference type="PROSITE" id="PS50110">
    <property type="entry name" value="RESPONSE_REGULATORY"/>
    <property type="match status" value="1"/>
</dbReference>
<accession>A0A348AIJ7</accession>